<comment type="caution">
    <text evidence="3">The sequence shown here is derived from an EMBL/GenBank/DDBJ whole genome shotgun (WGS) entry which is preliminary data.</text>
</comment>
<evidence type="ECO:0000256" key="1">
    <source>
        <dbReference type="SAM" id="MobiDB-lite"/>
    </source>
</evidence>
<evidence type="ECO:0000313" key="3">
    <source>
        <dbReference type="EMBL" id="PJZ67260.1"/>
    </source>
</evidence>
<keyword evidence="2" id="KW-0732">Signal</keyword>
<evidence type="ECO:0000256" key="2">
    <source>
        <dbReference type="SAM" id="SignalP"/>
    </source>
</evidence>
<name>A0A2M9ZFP7_9LEPT</name>
<reference evidence="3 4" key="1">
    <citation type="submission" date="2017-07" db="EMBL/GenBank/DDBJ databases">
        <title>Leptospira spp. isolated from tropical soils.</title>
        <authorList>
            <person name="Thibeaux R."/>
            <person name="Iraola G."/>
            <person name="Ferres I."/>
            <person name="Bierque E."/>
            <person name="Girault D."/>
            <person name="Soupe-Gilbert M.-E."/>
            <person name="Picardeau M."/>
            <person name="Goarant C."/>
        </authorList>
    </citation>
    <scope>NUCLEOTIDE SEQUENCE [LARGE SCALE GENOMIC DNA]</scope>
    <source>
        <strain evidence="3 4">FH2-C-A2</strain>
    </source>
</reference>
<dbReference type="AlphaFoldDB" id="A0A2M9ZFP7"/>
<feature type="region of interest" description="Disordered" evidence="1">
    <location>
        <begin position="32"/>
        <end position="69"/>
    </location>
</feature>
<organism evidence="3 4">
    <name type="scientific">Leptospira wolffii</name>
    <dbReference type="NCBI Taxonomy" id="409998"/>
    <lineage>
        <taxon>Bacteria</taxon>
        <taxon>Pseudomonadati</taxon>
        <taxon>Spirochaetota</taxon>
        <taxon>Spirochaetia</taxon>
        <taxon>Leptospirales</taxon>
        <taxon>Leptospiraceae</taxon>
        <taxon>Leptospira</taxon>
    </lineage>
</organism>
<gene>
    <name evidence="3" type="ORF">CH371_04185</name>
</gene>
<feature type="chain" id="PRO_5014793274" evidence="2">
    <location>
        <begin position="30"/>
        <end position="366"/>
    </location>
</feature>
<sequence>MVYKKLIFRVCRYLGILPLLLLSGLSAQGLSPDATGVSSDRDRTQNAPIQEEKKKWPFHSSNDSSGSKKPEYFSIYPGVNAELVTVDITGNGHNATMTRKDPANVSWMLDLKSKEIQLSQWMGIHFLIHNSEFYLNNQFVEPPVQSQSGSSEGSDSGNSGASKQDVGTRMRGQYSMFIPILYFGKDEPDSFRLGIGAGPANVRLTGSVDFMDPGLSLASVATMRTASRAEFLDNISAIQFLNGNVNFSNGDPIINYLLANLSQGNNLELLGAYYAYKGLLSADPLYLLLGNQAQYTPLELATISSLARSQVNVSVKNAFSFMIYFETGKIGPMKFRLAFGGPLFKENGYTYEFRTFQLSAFMPIEF</sequence>
<accession>A0A2M9ZFP7</accession>
<feature type="compositionally biased region" description="Low complexity" evidence="1">
    <location>
        <begin position="146"/>
        <end position="162"/>
    </location>
</feature>
<feature type="signal peptide" evidence="2">
    <location>
        <begin position="1"/>
        <end position="29"/>
    </location>
</feature>
<dbReference type="Proteomes" id="UP000231912">
    <property type="component" value="Unassembled WGS sequence"/>
</dbReference>
<feature type="compositionally biased region" description="Basic and acidic residues" evidence="1">
    <location>
        <begin position="39"/>
        <end position="55"/>
    </location>
</feature>
<dbReference type="RefSeq" id="WP_100757765.1">
    <property type="nucleotide sequence ID" value="NZ_NPDT01000001.1"/>
</dbReference>
<protein>
    <submittedName>
        <fullName evidence="3">Uncharacterized protein</fullName>
    </submittedName>
</protein>
<dbReference type="EMBL" id="NPDT01000001">
    <property type="protein sequence ID" value="PJZ67260.1"/>
    <property type="molecule type" value="Genomic_DNA"/>
</dbReference>
<feature type="region of interest" description="Disordered" evidence="1">
    <location>
        <begin position="144"/>
        <end position="166"/>
    </location>
</feature>
<evidence type="ECO:0000313" key="4">
    <source>
        <dbReference type="Proteomes" id="UP000231912"/>
    </source>
</evidence>
<proteinExistence type="predicted"/>